<dbReference type="Pfam" id="PF02770">
    <property type="entry name" value="Acyl-CoA_dh_M"/>
    <property type="match status" value="1"/>
</dbReference>
<dbReference type="InterPro" id="IPR006091">
    <property type="entry name" value="Acyl-CoA_Oxase/DH_mid-dom"/>
</dbReference>
<dbReference type="FunFam" id="2.40.110.10:FF:000011">
    <property type="entry name" value="Acyl-CoA dehydrogenase FadE34"/>
    <property type="match status" value="1"/>
</dbReference>
<keyword evidence="3" id="KW-0274">FAD</keyword>
<comment type="cofactor">
    <cofactor evidence="1">
        <name>FAD</name>
        <dbReference type="ChEBI" id="CHEBI:57692"/>
    </cofactor>
</comment>
<evidence type="ECO:0000313" key="7">
    <source>
        <dbReference type="EMBL" id="MDG3016041.1"/>
    </source>
</evidence>
<keyword evidence="8" id="KW-1185">Reference proteome</keyword>
<gene>
    <name evidence="7" type="ORF">NVS88_15890</name>
</gene>
<evidence type="ECO:0000256" key="3">
    <source>
        <dbReference type="ARBA" id="ARBA00022827"/>
    </source>
</evidence>
<dbReference type="InterPro" id="IPR009100">
    <property type="entry name" value="AcylCoA_DH/oxidase_NM_dom_sf"/>
</dbReference>
<dbReference type="GO" id="GO:0016627">
    <property type="term" value="F:oxidoreductase activity, acting on the CH-CH group of donors"/>
    <property type="evidence" value="ECO:0007669"/>
    <property type="project" value="InterPro"/>
</dbReference>
<evidence type="ECO:0000259" key="5">
    <source>
        <dbReference type="Pfam" id="PF02770"/>
    </source>
</evidence>
<sequence>MPRAGAPDPDLAALRAEVRGFLRRQIDAGAFRPGIDTWLRGWDPEFSRALAERGWVGMTIPVEYGGPGRTFVERFVVTEELLAAGAPVAAHWIADRQAAPSLLRYGTEEQKRWFLPEIARGEICWAIGMSEPETGSDLASVRTSAEQVEDGWILNGTKLWTSGAQHADAFFVLARSSPLDPGDRHGGLSQFIVLMNSPGIRIRPIISMSGEHHFNEVLLDEVFVPDELVLGTVGDGWAQVASELGFERSGPERFLSTFGLLAAAAERVDDGTLPADGRIGAAAGRAFALHHMSRAVSEALERGEDAEVAAAVVKVLGTRAEGDIVDLFDEMCDEGAVDVEFAELIRSGVMQRPGFTLRGGTTEILRGVVARGLGLR</sequence>
<dbReference type="AlphaFoldDB" id="A0A9X4RIE6"/>
<dbReference type="Gene3D" id="2.40.110.10">
    <property type="entry name" value="Butyryl-CoA Dehydrogenase, subunit A, domain 2"/>
    <property type="match status" value="1"/>
</dbReference>
<dbReference type="Pfam" id="PF02771">
    <property type="entry name" value="Acyl-CoA_dh_N"/>
    <property type="match status" value="1"/>
</dbReference>
<evidence type="ECO:0000256" key="2">
    <source>
        <dbReference type="ARBA" id="ARBA00022630"/>
    </source>
</evidence>
<dbReference type="Proteomes" id="UP001152755">
    <property type="component" value="Unassembled WGS sequence"/>
</dbReference>
<reference evidence="7" key="1">
    <citation type="submission" date="2022-08" db="EMBL/GenBank/DDBJ databases">
        <title>Genome analysis of Corynebacteriales strain.</title>
        <authorList>
            <person name="Lee S.D."/>
        </authorList>
    </citation>
    <scope>NUCLEOTIDE SEQUENCE</scope>
    <source>
        <strain evidence="7">D3-21</strain>
    </source>
</reference>
<dbReference type="Gene3D" id="1.10.540.10">
    <property type="entry name" value="Acyl-CoA dehydrogenase/oxidase, N-terminal domain"/>
    <property type="match status" value="1"/>
</dbReference>
<dbReference type="InterPro" id="IPR046373">
    <property type="entry name" value="Acyl-CoA_Oxase/DH_mid-dom_sf"/>
</dbReference>
<dbReference type="InterPro" id="IPR013786">
    <property type="entry name" value="AcylCoA_DH/ox_N"/>
</dbReference>
<dbReference type="PANTHER" id="PTHR43292:SF4">
    <property type="entry name" value="ACYL-COA DEHYDROGENASE FADE34"/>
    <property type="match status" value="1"/>
</dbReference>
<accession>A0A9X4RIE6</accession>
<dbReference type="InterPro" id="IPR037069">
    <property type="entry name" value="AcylCoA_DH/ox_N_sf"/>
</dbReference>
<evidence type="ECO:0000259" key="6">
    <source>
        <dbReference type="Pfam" id="PF02771"/>
    </source>
</evidence>
<dbReference type="SUPFAM" id="SSF56645">
    <property type="entry name" value="Acyl-CoA dehydrogenase NM domain-like"/>
    <property type="match status" value="1"/>
</dbReference>
<proteinExistence type="predicted"/>
<organism evidence="7 8">
    <name type="scientific">Speluncibacter jeojiensis</name>
    <dbReference type="NCBI Taxonomy" id="2710754"/>
    <lineage>
        <taxon>Bacteria</taxon>
        <taxon>Bacillati</taxon>
        <taxon>Actinomycetota</taxon>
        <taxon>Actinomycetes</taxon>
        <taxon>Mycobacteriales</taxon>
        <taxon>Speluncibacteraceae</taxon>
        <taxon>Speluncibacter</taxon>
    </lineage>
</organism>
<feature type="domain" description="Acyl-CoA oxidase/dehydrogenase middle" evidence="5">
    <location>
        <begin position="126"/>
        <end position="211"/>
    </location>
</feature>
<evidence type="ECO:0000313" key="8">
    <source>
        <dbReference type="Proteomes" id="UP001152755"/>
    </source>
</evidence>
<dbReference type="PANTHER" id="PTHR43292">
    <property type="entry name" value="ACYL-COA DEHYDROGENASE"/>
    <property type="match status" value="1"/>
</dbReference>
<dbReference type="GO" id="GO:0050660">
    <property type="term" value="F:flavin adenine dinucleotide binding"/>
    <property type="evidence" value="ECO:0007669"/>
    <property type="project" value="InterPro"/>
</dbReference>
<evidence type="ECO:0000256" key="4">
    <source>
        <dbReference type="ARBA" id="ARBA00023002"/>
    </source>
</evidence>
<keyword evidence="2" id="KW-0285">Flavoprotein</keyword>
<feature type="domain" description="Acyl-CoA dehydrogenase/oxidase N-terminal" evidence="6">
    <location>
        <begin position="10"/>
        <end position="122"/>
    </location>
</feature>
<comment type="caution">
    <text evidence="7">The sequence shown here is derived from an EMBL/GenBank/DDBJ whole genome shotgun (WGS) entry which is preliminary data.</text>
</comment>
<keyword evidence="4" id="KW-0560">Oxidoreductase</keyword>
<protein>
    <submittedName>
        <fullName evidence="7">Acyl-CoA dehydrogenase family protein</fullName>
    </submittedName>
</protein>
<dbReference type="EMBL" id="JANRHA010000010">
    <property type="protein sequence ID" value="MDG3016041.1"/>
    <property type="molecule type" value="Genomic_DNA"/>
</dbReference>
<dbReference type="InterPro" id="IPR052161">
    <property type="entry name" value="Mycobact_Acyl-CoA_DH"/>
</dbReference>
<evidence type="ECO:0000256" key="1">
    <source>
        <dbReference type="ARBA" id="ARBA00001974"/>
    </source>
</evidence>
<dbReference type="GO" id="GO:0005886">
    <property type="term" value="C:plasma membrane"/>
    <property type="evidence" value="ECO:0007669"/>
    <property type="project" value="TreeGrafter"/>
</dbReference>
<dbReference type="Gene3D" id="1.20.140.10">
    <property type="entry name" value="Butyryl-CoA Dehydrogenase, subunit A, domain 3"/>
    <property type="match status" value="1"/>
</dbReference>
<name>A0A9X4RIE6_9ACTN</name>